<comment type="caution">
    <text evidence="2">The sequence shown here is derived from an EMBL/GenBank/DDBJ whole genome shotgun (WGS) entry which is preliminary data.</text>
</comment>
<organism evidence="2 3">
    <name type="scientific">Schizophyllum amplum</name>
    <dbReference type="NCBI Taxonomy" id="97359"/>
    <lineage>
        <taxon>Eukaryota</taxon>
        <taxon>Fungi</taxon>
        <taxon>Dikarya</taxon>
        <taxon>Basidiomycota</taxon>
        <taxon>Agaricomycotina</taxon>
        <taxon>Agaricomycetes</taxon>
        <taxon>Agaricomycetidae</taxon>
        <taxon>Agaricales</taxon>
        <taxon>Schizophyllaceae</taxon>
        <taxon>Schizophyllum</taxon>
    </lineage>
</organism>
<protein>
    <recommendedName>
        <fullName evidence="1">F-box domain-containing protein</fullName>
    </recommendedName>
</protein>
<proteinExistence type="predicted"/>
<dbReference type="Proteomes" id="UP000320762">
    <property type="component" value="Unassembled WGS sequence"/>
</dbReference>
<evidence type="ECO:0000259" key="1">
    <source>
        <dbReference type="PROSITE" id="PS50181"/>
    </source>
</evidence>
<reference evidence="2 3" key="1">
    <citation type="journal article" date="2019" name="New Phytol.">
        <title>Comparative genomics reveals unique wood-decay strategies and fruiting body development in the Schizophyllaceae.</title>
        <authorList>
            <person name="Almasi E."/>
            <person name="Sahu N."/>
            <person name="Krizsan K."/>
            <person name="Balint B."/>
            <person name="Kovacs G.M."/>
            <person name="Kiss B."/>
            <person name="Cseklye J."/>
            <person name="Drula E."/>
            <person name="Henrissat B."/>
            <person name="Nagy I."/>
            <person name="Chovatia M."/>
            <person name="Adam C."/>
            <person name="LaButti K."/>
            <person name="Lipzen A."/>
            <person name="Riley R."/>
            <person name="Grigoriev I.V."/>
            <person name="Nagy L.G."/>
        </authorList>
    </citation>
    <scope>NUCLEOTIDE SEQUENCE [LARGE SCALE GENOMIC DNA]</scope>
    <source>
        <strain evidence="2 3">NL-1724</strain>
    </source>
</reference>
<dbReference type="PROSITE" id="PS50181">
    <property type="entry name" value="FBOX"/>
    <property type="match status" value="1"/>
</dbReference>
<accession>A0A550CKR2</accession>
<feature type="domain" description="F-box" evidence="1">
    <location>
        <begin position="21"/>
        <end position="66"/>
    </location>
</feature>
<dbReference type="InterPro" id="IPR001810">
    <property type="entry name" value="F-box_dom"/>
</dbReference>
<dbReference type="AlphaFoldDB" id="A0A550CKR2"/>
<dbReference type="Pfam" id="PF12937">
    <property type="entry name" value="F-box-like"/>
    <property type="match status" value="1"/>
</dbReference>
<dbReference type="SUPFAM" id="SSF52047">
    <property type="entry name" value="RNI-like"/>
    <property type="match status" value="1"/>
</dbReference>
<dbReference type="OrthoDB" id="3247499at2759"/>
<dbReference type="STRING" id="97359.A0A550CKR2"/>
<gene>
    <name evidence="2" type="ORF">BD626DRAFT_488661</name>
</gene>
<dbReference type="InterPro" id="IPR036047">
    <property type="entry name" value="F-box-like_dom_sf"/>
</dbReference>
<keyword evidence="3" id="KW-1185">Reference proteome</keyword>
<sequence length="357" mass="38748">MTVPPSTESGADEDLYATQAAFDADLLPNETLAAIFSFITPSELVTLTCASHRFNAVAERILYSSIAVSDTVSESHALPYRTLRLCDSIVRRPQFYDVVKHLGIRWHAEANSDKGVLARPLREVACWRLNALLLGPANLTPGGTSHAVETAIRGCVLPLLQYCSLGAESAKNTRPYGSVLNDFLAPSAGVLRHLKLYDHRGSINLPPGALPQLISFRGCANAAASLLPGNSVSYLALTGQDSDVTHDNLPRMAQGRVPLRYLDLSGMSARPVLLRSVAGYFPALEGIKVRLALRHTLHFALVLSTFPSLTYLDLSPTGVDGAAQRSAEEELCLQWRQVCQPTSCSSPLLIRRRHAQL</sequence>
<name>A0A550CKR2_9AGAR</name>
<dbReference type="SUPFAM" id="SSF81383">
    <property type="entry name" value="F-box domain"/>
    <property type="match status" value="1"/>
</dbReference>
<evidence type="ECO:0000313" key="3">
    <source>
        <dbReference type="Proteomes" id="UP000320762"/>
    </source>
</evidence>
<evidence type="ECO:0000313" key="2">
    <source>
        <dbReference type="EMBL" id="TRM65400.1"/>
    </source>
</evidence>
<dbReference type="EMBL" id="VDMD01000005">
    <property type="protein sequence ID" value="TRM65400.1"/>
    <property type="molecule type" value="Genomic_DNA"/>
</dbReference>